<dbReference type="SUPFAM" id="SSF46785">
    <property type="entry name" value="Winged helix' DNA-binding domain"/>
    <property type="match status" value="1"/>
</dbReference>
<dbReference type="InterPro" id="IPR036390">
    <property type="entry name" value="WH_DNA-bd_sf"/>
</dbReference>
<dbReference type="Gene3D" id="1.10.10.10">
    <property type="entry name" value="Winged helix-like DNA-binding domain superfamily/Winged helix DNA-binding domain"/>
    <property type="match status" value="1"/>
</dbReference>
<dbReference type="Pfam" id="PF12840">
    <property type="entry name" value="HTH_20"/>
    <property type="match status" value="1"/>
</dbReference>
<keyword evidence="2" id="KW-1185">Reference proteome</keyword>
<protein>
    <submittedName>
        <fullName evidence="1">Winged helix-turn-helix domain-containing protein</fullName>
    </submittedName>
</protein>
<reference evidence="1 2" key="1">
    <citation type="journal article" date="2019" name="Int. J. Syst. Evol. Microbiol.">
        <title>The Global Catalogue of Microorganisms (GCM) 10K type strain sequencing project: providing services to taxonomists for standard genome sequencing and annotation.</title>
        <authorList>
            <consortium name="The Broad Institute Genomics Platform"/>
            <consortium name="The Broad Institute Genome Sequencing Center for Infectious Disease"/>
            <person name="Wu L."/>
            <person name="Ma J."/>
        </authorList>
    </citation>
    <scope>NUCLEOTIDE SEQUENCE [LARGE SCALE GENOMIC DNA]</scope>
    <source>
        <strain evidence="1 2">CGMCC 1.10594</strain>
    </source>
</reference>
<comment type="caution">
    <text evidence="1">The sequence shown here is derived from an EMBL/GenBank/DDBJ whole genome shotgun (WGS) entry which is preliminary data.</text>
</comment>
<proteinExistence type="predicted"/>
<dbReference type="InterPro" id="IPR036388">
    <property type="entry name" value="WH-like_DNA-bd_sf"/>
</dbReference>
<evidence type="ECO:0000313" key="2">
    <source>
        <dbReference type="Proteomes" id="UP001597075"/>
    </source>
</evidence>
<evidence type="ECO:0000313" key="1">
    <source>
        <dbReference type="EMBL" id="MFD1634563.1"/>
    </source>
</evidence>
<dbReference type="AlphaFoldDB" id="A0ABD6D1N0"/>
<gene>
    <name evidence="1" type="ORF">ACFSBJ_12600</name>
</gene>
<dbReference type="RefSeq" id="WP_256404808.1">
    <property type="nucleotide sequence ID" value="NZ_CP187151.1"/>
</dbReference>
<name>A0ABD6D1N0_9EURY</name>
<dbReference type="Proteomes" id="UP001597075">
    <property type="component" value="Unassembled WGS sequence"/>
</dbReference>
<accession>A0ABD6D1N0</accession>
<dbReference type="EMBL" id="JBHUDL010000010">
    <property type="protein sequence ID" value="MFD1634563.1"/>
    <property type="molecule type" value="Genomic_DNA"/>
</dbReference>
<sequence>MDGTEMLRVLGNEYNPQILSFAHEPRSAQELSDELDVPIATCYRRIEELTDADLLEHHDRVLSDERRRVNVYRRNIEEVVVSFSEGDISVDVEERRQVTNRLDEAWRTLSE</sequence>
<organism evidence="1 2">
    <name type="scientific">Haloplanus ruber</name>
    <dbReference type="NCBI Taxonomy" id="869892"/>
    <lineage>
        <taxon>Archaea</taxon>
        <taxon>Methanobacteriati</taxon>
        <taxon>Methanobacteriota</taxon>
        <taxon>Stenosarchaea group</taxon>
        <taxon>Halobacteria</taxon>
        <taxon>Halobacteriales</taxon>
        <taxon>Haloferacaceae</taxon>
        <taxon>Haloplanus</taxon>
    </lineage>
</organism>